<protein>
    <submittedName>
        <fullName evidence="2">Lipocalin family protein</fullName>
    </submittedName>
</protein>
<dbReference type="Proteomes" id="UP000649799">
    <property type="component" value="Unassembled WGS sequence"/>
</dbReference>
<evidence type="ECO:0000256" key="1">
    <source>
        <dbReference type="SAM" id="SignalP"/>
    </source>
</evidence>
<reference evidence="2 3" key="1">
    <citation type="submission" date="2020-03" db="EMBL/GenBank/DDBJ databases">
        <title>Cyclobacterium plantarum sp. nov., a marine bacterium isolated from a coastal-marine wetland.</title>
        <authorList>
            <person name="Sanchez-Porro C."/>
            <person name="Ventosa A."/>
            <person name="Amoozegar M."/>
        </authorList>
    </citation>
    <scope>NUCLEOTIDE SEQUENCE [LARGE SCALE GENOMIC DNA]</scope>
    <source>
        <strain evidence="2 3">GBPx2</strain>
    </source>
</reference>
<keyword evidence="3" id="KW-1185">Reference proteome</keyword>
<proteinExistence type="predicted"/>
<sequence>MKNLWHVALLALTLSTGCAVEDEPAEPQLAGGVWSLESASVQASGTAVIPGTQNSVPVSITGNGEDYNMTVVFGEDPNTVMAEGEFVFFVEVSVAGIPFSDQRFPVQGAETFAGTWEIDNDQLVMVDTDNDVFEMEILEFTENRLRVSGMPNVMDFSEFDMSGVTPGEATAEFVLVRQ</sequence>
<keyword evidence="1" id="KW-0732">Signal</keyword>
<accession>A0ABX0HDB9</accession>
<comment type="caution">
    <text evidence="2">The sequence shown here is derived from an EMBL/GenBank/DDBJ whole genome shotgun (WGS) entry which is preliminary data.</text>
</comment>
<dbReference type="PROSITE" id="PS51257">
    <property type="entry name" value="PROKAR_LIPOPROTEIN"/>
    <property type="match status" value="1"/>
</dbReference>
<feature type="signal peptide" evidence="1">
    <location>
        <begin position="1"/>
        <end position="19"/>
    </location>
</feature>
<gene>
    <name evidence="2" type="ORF">G9Q97_16470</name>
</gene>
<feature type="chain" id="PRO_5046482103" evidence="1">
    <location>
        <begin position="20"/>
        <end position="178"/>
    </location>
</feature>
<name>A0ABX0HDB9_9BACT</name>
<organism evidence="2 3">
    <name type="scientific">Cyclobacterium plantarum</name>
    <dbReference type="NCBI Taxonomy" id="2716263"/>
    <lineage>
        <taxon>Bacteria</taxon>
        <taxon>Pseudomonadati</taxon>
        <taxon>Bacteroidota</taxon>
        <taxon>Cytophagia</taxon>
        <taxon>Cytophagales</taxon>
        <taxon>Cyclobacteriaceae</taxon>
        <taxon>Cyclobacterium</taxon>
    </lineage>
</organism>
<dbReference type="EMBL" id="JAANYN010000007">
    <property type="protein sequence ID" value="NHE58406.1"/>
    <property type="molecule type" value="Genomic_DNA"/>
</dbReference>
<dbReference type="RefSeq" id="WP_166148769.1">
    <property type="nucleotide sequence ID" value="NZ_JAANYN010000007.1"/>
</dbReference>
<evidence type="ECO:0000313" key="2">
    <source>
        <dbReference type="EMBL" id="NHE58406.1"/>
    </source>
</evidence>
<evidence type="ECO:0000313" key="3">
    <source>
        <dbReference type="Proteomes" id="UP000649799"/>
    </source>
</evidence>